<dbReference type="Proteomes" id="UP001161064">
    <property type="component" value="Unassembled WGS sequence"/>
</dbReference>
<comment type="domain">
    <text evidence="12">Has 2 endonuclease domains. The discontinuous RuvC-like domain cleaves the target DNA noncomplementary to crRNA while the HNH nuclease domain cleaves the target DNA complementary to crRNA.</text>
</comment>
<evidence type="ECO:0000256" key="10">
    <source>
        <dbReference type="ARBA" id="ARBA00023211"/>
    </source>
</evidence>
<feature type="compositionally biased region" description="Basic and acidic residues" evidence="14">
    <location>
        <begin position="59"/>
        <end position="72"/>
    </location>
</feature>
<keyword evidence="9 12" id="KW-0238">DNA-binding</keyword>
<reference evidence="16" key="2">
    <citation type="journal article" date="2023" name="ISME Commun">
        <title>Characterization of a bloom-associated alphaproteobacterial lineage, 'Candidatus Phycosocius': insights into freshwater algal-bacterial interactions.</title>
        <authorList>
            <person name="Tanabe Y."/>
            <person name="Yamaguchi H."/>
            <person name="Yoshida M."/>
            <person name="Kai A."/>
            <person name="Okazaki Y."/>
        </authorList>
    </citation>
    <scope>NUCLEOTIDE SEQUENCE</scope>
    <source>
        <strain evidence="16">BOTRYCO-1</strain>
    </source>
</reference>
<dbReference type="EMBL" id="BPFZ01000007">
    <property type="protein sequence ID" value="GIU67208.1"/>
    <property type="molecule type" value="Genomic_DNA"/>
</dbReference>
<feature type="binding site" evidence="12">
    <location>
        <position position="560"/>
    </location>
    <ligand>
        <name>Mg(2+)</name>
        <dbReference type="ChEBI" id="CHEBI:18420"/>
        <label>1</label>
    </ligand>
</feature>
<dbReference type="InterPro" id="IPR036397">
    <property type="entry name" value="RNaseH_sf"/>
</dbReference>
<dbReference type="RefSeq" id="WP_284359999.1">
    <property type="nucleotide sequence ID" value="NZ_BPFZ01000007.1"/>
</dbReference>
<keyword evidence="4 12" id="KW-0255">Endonuclease</keyword>
<evidence type="ECO:0000256" key="9">
    <source>
        <dbReference type="ARBA" id="ARBA00023125"/>
    </source>
</evidence>
<evidence type="ECO:0000256" key="6">
    <source>
        <dbReference type="ARBA" id="ARBA00022842"/>
    </source>
</evidence>
<evidence type="ECO:0000256" key="8">
    <source>
        <dbReference type="ARBA" id="ARBA00023118"/>
    </source>
</evidence>
<dbReference type="HAMAP" id="MF_01480">
    <property type="entry name" value="Cas9"/>
    <property type="match status" value="1"/>
</dbReference>
<dbReference type="Pfam" id="PF18541">
    <property type="entry name" value="RuvC_III"/>
    <property type="match status" value="1"/>
</dbReference>
<keyword evidence="6 12" id="KW-0460">Magnesium</keyword>
<dbReference type="InterPro" id="IPR003615">
    <property type="entry name" value="HNH_nuc"/>
</dbReference>
<evidence type="ECO:0000259" key="15">
    <source>
        <dbReference type="PROSITE" id="PS51749"/>
    </source>
</evidence>
<dbReference type="InterPro" id="IPR028629">
    <property type="entry name" value="Cas9"/>
</dbReference>
<feature type="active site" description="For RuvC-like nuclease domain" evidence="12">
    <location>
        <position position="10"/>
    </location>
</feature>
<evidence type="ECO:0000256" key="4">
    <source>
        <dbReference type="ARBA" id="ARBA00022759"/>
    </source>
</evidence>
<comment type="caution">
    <text evidence="16">The sequence shown here is derived from an EMBL/GenBank/DDBJ whole genome shotgun (WGS) entry which is preliminary data.</text>
</comment>
<proteinExistence type="inferred from homology"/>
<keyword evidence="3 12" id="KW-0479">Metal-binding</keyword>
<feature type="coiled-coil region" evidence="13">
    <location>
        <begin position="554"/>
        <end position="591"/>
    </location>
</feature>
<feature type="region of interest" description="Disordered" evidence="14">
    <location>
        <begin position="58"/>
        <end position="79"/>
    </location>
</feature>
<reference evidence="16" key="1">
    <citation type="submission" date="2021-05" db="EMBL/GenBank/DDBJ databases">
        <authorList>
            <person name="Tanabe Y."/>
        </authorList>
    </citation>
    <scope>NUCLEOTIDE SEQUENCE</scope>
    <source>
        <strain evidence="16">BOTRYCO-1</strain>
    </source>
</reference>
<keyword evidence="8 12" id="KW-0051">Antiviral defense</keyword>
<evidence type="ECO:0000256" key="7">
    <source>
        <dbReference type="ARBA" id="ARBA00022884"/>
    </source>
</evidence>
<evidence type="ECO:0000256" key="14">
    <source>
        <dbReference type="SAM" id="MobiDB-lite"/>
    </source>
</evidence>
<feature type="binding site" evidence="12">
    <location>
        <position position="556"/>
    </location>
    <ligand>
        <name>Mg(2+)</name>
        <dbReference type="ChEBI" id="CHEBI:18420"/>
        <label>1</label>
    </ligand>
</feature>
<feature type="binding site" evidence="12">
    <location>
        <position position="10"/>
    </location>
    <ligand>
        <name>Mg(2+)</name>
        <dbReference type="ChEBI" id="CHEBI:18420"/>
        <label>1</label>
    </ligand>
</feature>
<dbReference type="InterPro" id="IPR041383">
    <property type="entry name" value="RuvC_III"/>
</dbReference>
<feature type="domain" description="HNH Cas9-type" evidence="15">
    <location>
        <begin position="566"/>
        <end position="718"/>
    </location>
</feature>
<feature type="binding site" evidence="12">
    <location>
        <position position="560"/>
    </location>
    <ligand>
        <name>Mg(2+)</name>
        <dbReference type="ChEBI" id="CHEBI:18420"/>
        <label>2</label>
    </ligand>
</feature>
<feature type="binding site" evidence="12">
    <location>
        <position position="774"/>
    </location>
    <ligand>
        <name>Mg(2+)</name>
        <dbReference type="ChEBI" id="CHEBI:18420"/>
        <label>2</label>
    </ligand>
</feature>
<dbReference type="InterPro" id="IPR033114">
    <property type="entry name" value="HNH_CAS9"/>
</dbReference>
<feature type="binding site" evidence="12">
    <location>
        <position position="10"/>
    </location>
    <ligand>
        <name>Mg(2+)</name>
        <dbReference type="ChEBI" id="CHEBI:18420"/>
        <label>2</label>
    </ligand>
</feature>
<accession>A0ABQ4PW25</accession>
<dbReference type="PROSITE" id="PS51749">
    <property type="entry name" value="HNH_CAS9"/>
    <property type="match status" value="1"/>
</dbReference>
<comment type="similarity">
    <text evidence="12">Belongs to the CRISPR-associated Cas9 family.</text>
</comment>
<evidence type="ECO:0000256" key="11">
    <source>
        <dbReference type="ARBA" id="ARBA00046380"/>
    </source>
</evidence>
<name>A0ABQ4PW25_9PROT</name>
<keyword evidence="2 12" id="KW-0540">Nuclease</keyword>
<keyword evidence="10" id="KW-0464">Manganese</keyword>
<dbReference type="Gene3D" id="3.30.420.10">
    <property type="entry name" value="Ribonuclease H-like superfamily/Ribonuclease H"/>
    <property type="match status" value="2"/>
</dbReference>
<gene>
    <name evidence="12" type="primary">cas9</name>
    <name evidence="16" type="ORF">PsB1_1362</name>
</gene>
<comment type="subunit">
    <text evidence="11 12">Monomer. Binds crRNA and tracrRNA.</text>
</comment>
<comment type="function">
    <text evidence="12">CRISPR (clustered regularly interspaced short palindromic repeat) is an adaptive immune system that provides protection against mobile genetic elements (viruses, transposable elements and conjugative plasmids). CRISPR clusters contain spacers, sequences complementary to antecedent mobile elements, and target invading nucleic acids. CRISPR clusters are transcribed and processed into CRISPR RNA (crRNA). In type II CRISPR systems correct processing of pre-crRNA requires a trans-encoded small RNA (tracrRNA), endogenous ribonuclease 3 (rnc) and this protein. The tracrRNA serves as a guide for ribonuclease 3-aided processing of pre-crRNA. Subsequently Cas9/crRNA/tracrRNA endonucleolytically cleaves linear or circular dsDNA target complementary to the spacer; Cas9 is inactive in the absence of the 2 guide RNAs (gRNA). Cas9 recognizes the protospacer adjacent motif (PAM) in the CRISPR repeat sequences to help distinguish self versus nonself, as targets within the bacterial CRISPR locus do not have PAMs. PAM recognition is also required for catalytic activity.</text>
</comment>
<keyword evidence="17" id="KW-1185">Reference proteome</keyword>
<evidence type="ECO:0000256" key="5">
    <source>
        <dbReference type="ARBA" id="ARBA00022801"/>
    </source>
</evidence>
<evidence type="ECO:0000313" key="16">
    <source>
        <dbReference type="EMBL" id="GIU67208.1"/>
    </source>
</evidence>
<keyword evidence="5 12" id="KW-0378">Hydrolase</keyword>
<dbReference type="Pfam" id="PF13395">
    <property type="entry name" value="HNH_4"/>
    <property type="match status" value="1"/>
</dbReference>
<evidence type="ECO:0000256" key="2">
    <source>
        <dbReference type="ARBA" id="ARBA00022722"/>
    </source>
</evidence>
<dbReference type="NCBIfam" id="TIGR01865">
    <property type="entry name" value="cas_Csn1"/>
    <property type="match status" value="1"/>
</dbReference>
<evidence type="ECO:0000256" key="13">
    <source>
        <dbReference type="SAM" id="Coils"/>
    </source>
</evidence>
<keyword evidence="13" id="KW-0175">Coiled coil</keyword>
<evidence type="ECO:0000313" key="17">
    <source>
        <dbReference type="Proteomes" id="UP001161064"/>
    </source>
</evidence>
<organism evidence="16 17">
    <name type="scientific">Candidatus Phycosocius spiralis</name>
    <dbReference type="NCBI Taxonomy" id="2815099"/>
    <lineage>
        <taxon>Bacteria</taxon>
        <taxon>Pseudomonadati</taxon>
        <taxon>Pseudomonadota</taxon>
        <taxon>Alphaproteobacteria</taxon>
        <taxon>Caulobacterales</taxon>
        <taxon>Caulobacterales incertae sedis</taxon>
        <taxon>Candidatus Phycosocius</taxon>
    </lineage>
</organism>
<comment type="cofactor">
    <cofactor evidence="1 12">
        <name>Mg(2+)</name>
        <dbReference type="ChEBI" id="CHEBI:18420"/>
    </cofactor>
</comment>
<keyword evidence="7 12" id="KW-0694">RNA-binding</keyword>
<evidence type="ECO:0000256" key="1">
    <source>
        <dbReference type="ARBA" id="ARBA00001946"/>
    </source>
</evidence>
<evidence type="ECO:0000256" key="3">
    <source>
        <dbReference type="ARBA" id="ARBA00022723"/>
    </source>
</evidence>
<dbReference type="EC" id="3.1.-.-" evidence="12"/>
<evidence type="ECO:0000256" key="12">
    <source>
        <dbReference type="HAMAP-Rule" id="MF_01480"/>
    </source>
</evidence>
<protein>
    <recommendedName>
        <fullName evidence="12">CRISPR-associated endonuclease Cas9</fullName>
        <ecNumber evidence="12">3.1.-.-</ecNumber>
    </recommendedName>
</protein>
<sequence>MTGFVRFSFDMGTNSLGWAVFLGQYPNGVKSARITGVAGVSGELTDISSAGVRIYSDGRNPKDGKSLAEMRRGPRAARRRRDRFLQRQRGLNRLLKIYGLFPTSVSEGKALARLDPLKLRAEALERALTPYELGRAIWHLNQRRGFKSNRKTDKADESGKVKSGQARLNAALEQEGFHTLGQWLYNRRAQGSRFRATPDPESKAVGKTWFEFYPERGMVEDEFDIIWSRQANYHPSLMTDVARDTIRKMVFFQRPLKKQQIGKCTFNSDELRAPKALPSVEAREIYERLNQLRFGFGPVRTTTLDRHQRDALAATLLAGDKVSWDKVRRTLKLPADTLFNLEDTLKELPSSKTAARMKKPDAFGAKWLNFSLADRDEIMWRFIDTEDEAELAAWLVETHRFEHEVASKLAASPTAGQDGYGRLGVTANRKILEQLLADHLAVYSIAAERAGYHHSDFRTGEVMDRLPYYGEVLERHIIDSGPELREAVAAYKRDKEKNANRADGKVHSRKFLGAGLEEAETGRVPNPTVHIGLNQLRRVVNRLIETYGPPDEIVLELARELKMNDEQKKKADEENRKNRKANERRRLAIEALKLPVNGKTLMRHRLFDLQMVGGIVLCPYSLRAIGLEQALGGGEIDVDHILPFSRSYDDGVANKILCYRSANQQKRNRSPAEAFEGNAEWPSILANAQTLGRSRAWRFAPDAMDRFKDMGGFLERQLNETKHLARIARAYLECLTPNVWVVTGQLTALMRGKWGLNGLLNDDNRKNRNDHRHHAIDAITIGCISRSLLNRLSTATARAEENNLERLFDDFPEPMADFRAKAKKAVEAIIVSHKPEHGKGGALHEETAYGLNVHEHEKALGNVVLRLRLDDLTVKEAERVRDPALRKVFLALRHDVQSDQKAFTRAVQDWALKQANDYAAAFPNRPHRQPMQRVRILKPEAALVPIYDANQSSFTKGLVPAENYCVDIVKMRDGTWKGFGATIFEVNRKDWRPIWEREKLGGLLMMRLHKGDLVELEDSDGVRRVKRVVRIAPSGGRMYLATHFEAGSLQERHDAPDSADGFRWDLASFSKLRDRGARKVKINEVGSPR</sequence>
<feature type="active site" description="Proton acceptor for HNH nuclease domain" evidence="12">
    <location>
        <position position="640"/>
    </location>
</feature>